<dbReference type="PROSITE" id="PS51257">
    <property type="entry name" value="PROKAR_LIPOPROTEIN"/>
    <property type="match status" value="1"/>
</dbReference>
<evidence type="ECO:0000256" key="1">
    <source>
        <dbReference type="ARBA" id="ARBA00010996"/>
    </source>
</evidence>
<accession>A0ABZ0B7F3</accession>
<dbReference type="PANTHER" id="PTHR12151:SF25">
    <property type="entry name" value="LINALOOL DEHYDRATASE_ISOMERASE DOMAIN-CONTAINING PROTEIN"/>
    <property type="match status" value="1"/>
</dbReference>
<feature type="chain" id="PRO_5045584578" evidence="3">
    <location>
        <begin position="31"/>
        <end position="213"/>
    </location>
</feature>
<proteinExistence type="inferred from homology"/>
<dbReference type="PROSITE" id="PS51352">
    <property type="entry name" value="THIOREDOXIN_2"/>
    <property type="match status" value="1"/>
</dbReference>
<reference evidence="5 6" key="1">
    <citation type="submission" date="2023-09" db="EMBL/GenBank/DDBJ databases">
        <authorList>
            <person name="Rey-Velasco X."/>
        </authorList>
    </citation>
    <scope>NUCLEOTIDE SEQUENCE [LARGE SCALE GENOMIC DNA]</scope>
    <source>
        <strain evidence="5 6">W311</strain>
    </source>
</reference>
<dbReference type="InterPro" id="IPR036249">
    <property type="entry name" value="Thioredoxin-like_sf"/>
</dbReference>
<name>A0ABZ0B7F3_9SPHN</name>
<dbReference type="EMBL" id="CP135076">
    <property type="protein sequence ID" value="WNO53157.1"/>
    <property type="molecule type" value="Genomic_DNA"/>
</dbReference>
<evidence type="ECO:0000256" key="3">
    <source>
        <dbReference type="SAM" id="SignalP"/>
    </source>
</evidence>
<feature type="domain" description="Thioredoxin" evidence="4">
    <location>
        <begin position="43"/>
        <end position="210"/>
    </location>
</feature>
<keyword evidence="3" id="KW-0732">Signal</keyword>
<dbReference type="Pfam" id="PF02630">
    <property type="entry name" value="SCO1-SenC"/>
    <property type="match status" value="1"/>
</dbReference>
<feature type="signal peptide" evidence="3">
    <location>
        <begin position="1"/>
        <end position="30"/>
    </location>
</feature>
<keyword evidence="6" id="KW-1185">Reference proteome</keyword>
<comment type="similarity">
    <text evidence="1">Belongs to the SCO1/2 family.</text>
</comment>
<evidence type="ECO:0000313" key="6">
    <source>
        <dbReference type="Proteomes" id="UP001302249"/>
    </source>
</evidence>
<gene>
    <name evidence="5" type="ORF">RPR59_11965</name>
</gene>
<organism evidence="5 6">
    <name type="scientific">Stakelama saccharophila</name>
    <dbReference type="NCBI Taxonomy" id="3075605"/>
    <lineage>
        <taxon>Bacteria</taxon>
        <taxon>Pseudomonadati</taxon>
        <taxon>Pseudomonadota</taxon>
        <taxon>Alphaproteobacteria</taxon>
        <taxon>Sphingomonadales</taxon>
        <taxon>Sphingomonadaceae</taxon>
        <taxon>Stakelama</taxon>
    </lineage>
</organism>
<dbReference type="SUPFAM" id="SSF52833">
    <property type="entry name" value="Thioredoxin-like"/>
    <property type="match status" value="1"/>
</dbReference>
<dbReference type="Proteomes" id="UP001302249">
    <property type="component" value="Chromosome"/>
</dbReference>
<evidence type="ECO:0000259" key="4">
    <source>
        <dbReference type="PROSITE" id="PS51352"/>
    </source>
</evidence>
<dbReference type="PANTHER" id="PTHR12151">
    <property type="entry name" value="ELECTRON TRANSPORT PROTIN SCO1/SENC FAMILY MEMBER"/>
    <property type="match status" value="1"/>
</dbReference>
<evidence type="ECO:0000256" key="2">
    <source>
        <dbReference type="ARBA" id="ARBA00023008"/>
    </source>
</evidence>
<dbReference type="InterPro" id="IPR013766">
    <property type="entry name" value="Thioredoxin_domain"/>
</dbReference>
<dbReference type="InterPro" id="IPR003782">
    <property type="entry name" value="SCO1/SenC"/>
</dbReference>
<dbReference type="RefSeq" id="WP_313914342.1">
    <property type="nucleotide sequence ID" value="NZ_CP135076.1"/>
</dbReference>
<evidence type="ECO:0000313" key="5">
    <source>
        <dbReference type="EMBL" id="WNO53157.1"/>
    </source>
</evidence>
<sequence length="213" mass="23062">MSSLRFPAISTLRRRAVLTACIGAAVLLSACGTGGGGWHHTDVSGNTPDLAFRLTRASDGRTVTERDYRGKVVLVYFGYTYCPDVCPLTLSNLAQALNRIDGAEDRVRVLFITVDPERDTRETLRQYTANFGPEFAGLRGSDNALARVAKRYRVAYSADPAPNPADYVVTHSSAVYAFDEKGEARLLLTGLSDGDADIDPVVADLKKLMAGQD</sequence>
<protein>
    <submittedName>
        <fullName evidence="5">SCO family protein</fullName>
    </submittedName>
</protein>
<dbReference type="CDD" id="cd02968">
    <property type="entry name" value="SCO"/>
    <property type="match status" value="1"/>
</dbReference>
<dbReference type="Gene3D" id="3.40.30.10">
    <property type="entry name" value="Glutaredoxin"/>
    <property type="match status" value="1"/>
</dbReference>
<keyword evidence="2" id="KW-0186">Copper</keyword>